<accession>A0A7J6IFN7</accession>
<dbReference type="GeneID" id="43611920"/>
<sequence>MGSQQQAALAAVGEARTQRQPPTAAPAQGSGGLQGRCPDVPKGSFVKPQVTQTSSMINPQDSLLNTSNPQEPSFDRDIYFDDDKSSMTRDLLQALVDGVSQVSTNQRDLQKKLEILPGLAEKHSELSASVKVLQQAIVAYTAPASEVLNTGEGDLGDMTSLFP</sequence>
<reference evidence="2 3" key="2">
    <citation type="submission" date="2020-04" db="EMBL/GenBank/DDBJ databases">
        <title>Genome sequencing and assembly of multiple isolates from the Colletotrichum gloeosporioides species complex.</title>
        <authorList>
            <person name="Gan P."/>
            <person name="Shirasu K."/>
        </authorList>
    </citation>
    <scope>NUCLEOTIDE SEQUENCE [LARGE SCALE GENOMIC DNA]</scope>
    <source>
        <strain evidence="2 3">Nara gc5</strain>
    </source>
</reference>
<dbReference type="InParanoid" id="A0A7J6IFN7"/>
<gene>
    <name evidence="2" type="ORF">CGGC5_v016068</name>
</gene>
<protein>
    <submittedName>
        <fullName evidence="2">Uncharacterized protein</fullName>
    </submittedName>
</protein>
<feature type="compositionally biased region" description="Polar residues" evidence="1">
    <location>
        <begin position="49"/>
        <end position="71"/>
    </location>
</feature>
<dbReference type="AlphaFoldDB" id="A0A7J6IFN7"/>
<evidence type="ECO:0000313" key="2">
    <source>
        <dbReference type="EMBL" id="KAF4474794.1"/>
    </source>
</evidence>
<reference evidence="2 3" key="1">
    <citation type="submission" date="2012-08" db="EMBL/GenBank/DDBJ databases">
        <authorList>
            <person name="Gan P.H.P."/>
            <person name="Ikeda K."/>
            <person name="Irieda H."/>
            <person name="Narusaka M."/>
            <person name="O'Connell R.J."/>
            <person name="Narusaka Y."/>
            <person name="Takano Y."/>
            <person name="Kubo Y."/>
            <person name="Shirasu K."/>
        </authorList>
    </citation>
    <scope>NUCLEOTIDE SEQUENCE [LARGE SCALE GENOMIC DNA]</scope>
    <source>
        <strain evidence="2 3">Nara gc5</strain>
    </source>
</reference>
<dbReference type="Proteomes" id="UP000011096">
    <property type="component" value="Unassembled WGS sequence"/>
</dbReference>
<organism evidence="2 3">
    <name type="scientific">Colletotrichum fructicola (strain Nara gc5)</name>
    <name type="common">Anthracnose fungus</name>
    <name type="synonym">Colletotrichum gloeosporioides (strain Nara gc5)</name>
    <dbReference type="NCBI Taxonomy" id="1213859"/>
    <lineage>
        <taxon>Eukaryota</taxon>
        <taxon>Fungi</taxon>
        <taxon>Dikarya</taxon>
        <taxon>Ascomycota</taxon>
        <taxon>Pezizomycotina</taxon>
        <taxon>Sordariomycetes</taxon>
        <taxon>Hypocreomycetidae</taxon>
        <taxon>Glomerellales</taxon>
        <taxon>Glomerellaceae</taxon>
        <taxon>Colletotrichum</taxon>
        <taxon>Colletotrichum gloeosporioides species complex</taxon>
    </lineage>
</organism>
<comment type="caution">
    <text evidence="2">The sequence shown here is derived from an EMBL/GenBank/DDBJ whole genome shotgun (WGS) entry which is preliminary data.</text>
</comment>
<feature type="region of interest" description="Disordered" evidence="1">
    <location>
        <begin position="1"/>
        <end position="81"/>
    </location>
</feature>
<proteinExistence type="predicted"/>
<keyword evidence="3" id="KW-1185">Reference proteome</keyword>
<dbReference type="EMBL" id="ANPB02000010">
    <property type="protein sequence ID" value="KAF4474794.1"/>
    <property type="molecule type" value="Genomic_DNA"/>
</dbReference>
<name>A0A7J6IFN7_COLFN</name>
<dbReference type="RefSeq" id="XP_031875864.1">
    <property type="nucleotide sequence ID" value="XM_032027801.1"/>
</dbReference>
<evidence type="ECO:0000313" key="3">
    <source>
        <dbReference type="Proteomes" id="UP000011096"/>
    </source>
</evidence>
<evidence type="ECO:0000256" key="1">
    <source>
        <dbReference type="SAM" id="MobiDB-lite"/>
    </source>
</evidence>